<name>A0AAD6MC48_9ROSI</name>
<dbReference type="Proteomes" id="UP001164929">
    <property type="component" value="Chromosome 10"/>
</dbReference>
<comment type="caution">
    <text evidence="1">The sequence shown here is derived from an EMBL/GenBank/DDBJ whole genome shotgun (WGS) entry which is preliminary data.</text>
</comment>
<gene>
    <name evidence="1" type="ORF">NC653_024821</name>
</gene>
<evidence type="ECO:0000313" key="1">
    <source>
        <dbReference type="EMBL" id="KAJ6981542.1"/>
    </source>
</evidence>
<proteinExistence type="predicted"/>
<protein>
    <submittedName>
        <fullName evidence="1">Uncharacterized protein</fullName>
    </submittedName>
</protein>
<sequence>MPVACLVFYANLTLSFDGPVHLSSARKEKRLQLFGIVSVTSLPHQKHFLLIRKQR</sequence>
<dbReference type="AlphaFoldDB" id="A0AAD6MC48"/>
<reference evidence="1" key="1">
    <citation type="journal article" date="2023" name="Mol. Ecol. Resour.">
        <title>Chromosome-level genome assembly of a triploid poplar Populus alba 'Berolinensis'.</title>
        <authorList>
            <person name="Chen S."/>
            <person name="Yu Y."/>
            <person name="Wang X."/>
            <person name="Wang S."/>
            <person name="Zhang T."/>
            <person name="Zhou Y."/>
            <person name="He R."/>
            <person name="Meng N."/>
            <person name="Wang Y."/>
            <person name="Liu W."/>
            <person name="Liu Z."/>
            <person name="Liu J."/>
            <person name="Guo Q."/>
            <person name="Huang H."/>
            <person name="Sederoff R.R."/>
            <person name="Wang G."/>
            <person name="Qu G."/>
            <person name="Chen S."/>
        </authorList>
    </citation>
    <scope>NUCLEOTIDE SEQUENCE</scope>
    <source>
        <strain evidence="1">SC-2020</strain>
    </source>
</reference>
<evidence type="ECO:0000313" key="2">
    <source>
        <dbReference type="Proteomes" id="UP001164929"/>
    </source>
</evidence>
<keyword evidence="2" id="KW-1185">Reference proteome</keyword>
<dbReference type="EMBL" id="JAQIZT010000010">
    <property type="protein sequence ID" value="KAJ6981542.1"/>
    <property type="molecule type" value="Genomic_DNA"/>
</dbReference>
<organism evidence="1 2">
    <name type="scientific">Populus alba x Populus x berolinensis</name>
    <dbReference type="NCBI Taxonomy" id="444605"/>
    <lineage>
        <taxon>Eukaryota</taxon>
        <taxon>Viridiplantae</taxon>
        <taxon>Streptophyta</taxon>
        <taxon>Embryophyta</taxon>
        <taxon>Tracheophyta</taxon>
        <taxon>Spermatophyta</taxon>
        <taxon>Magnoliopsida</taxon>
        <taxon>eudicotyledons</taxon>
        <taxon>Gunneridae</taxon>
        <taxon>Pentapetalae</taxon>
        <taxon>rosids</taxon>
        <taxon>fabids</taxon>
        <taxon>Malpighiales</taxon>
        <taxon>Salicaceae</taxon>
        <taxon>Saliceae</taxon>
        <taxon>Populus</taxon>
    </lineage>
</organism>
<accession>A0AAD6MC48</accession>